<dbReference type="Gene3D" id="6.10.10.60">
    <property type="match status" value="1"/>
</dbReference>
<evidence type="ECO:0000313" key="1">
    <source>
        <dbReference type="EMBL" id="KAJ7378171.1"/>
    </source>
</evidence>
<dbReference type="AlphaFoldDB" id="A0A9W9ZAZ9"/>
<proteinExistence type="predicted"/>
<dbReference type="Proteomes" id="UP001163046">
    <property type="component" value="Unassembled WGS sequence"/>
</dbReference>
<dbReference type="OrthoDB" id="6018540at2759"/>
<keyword evidence="1" id="KW-0808">Transferase</keyword>
<evidence type="ECO:0000313" key="2">
    <source>
        <dbReference type="Proteomes" id="UP001163046"/>
    </source>
</evidence>
<reference evidence="1" key="1">
    <citation type="submission" date="2023-01" db="EMBL/GenBank/DDBJ databases">
        <title>Genome assembly of the deep-sea coral Lophelia pertusa.</title>
        <authorList>
            <person name="Herrera S."/>
            <person name="Cordes E."/>
        </authorList>
    </citation>
    <scope>NUCLEOTIDE SEQUENCE</scope>
    <source>
        <strain evidence="1">USNM1676648</strain>
        <tissue evidence="1">Polyp</tissue>
    </source>
</reference>
<dbReference type="EMBL" id="MU826368">
    <property type="protein sequence ID" value="KAJ7378171.1"/>
    <property type="molecule type" value="Genomic_DNA"/>
</dbReference>
<dbReference type="InterPro" id="IPR043129">
    <property type="entry name" value="ATPase_NBD"/>
</dbReference>
<dbReference type="SUPFAM" id="SSF111321">
    <property type="entry name" value="AF1104-like"/>
    <property type="match status" value="1"/>
</dbReference>
<name>A0A9W9ZAZ9_9CNID</name>
<sequence length="179" mass="20232">MRAESVHYVLPRIDSKIIPPTLPLRFNIGSGVRWRDLRISLTDEGESRWASQRDMGGGTFWGPGFSFSMQVAKVRDIYGGAYDALKLPGDLTASSFGKTVRSPRDDHHDGLLKQFLAYGTLNVRSFLLDVREQYLNECSFPDPYAEVKQEENEAALLLLSKRLKDLDALPWETTTARSH</sequence>
<accession>A0A9W9ZAZ9</accession>
<dbReference type="SUPFAM" id="SSF53067">
    <property type="entry name" value="Actin-like ATPase domain"/>
    <property type="match status" value="1"/>
</dbReference>
<gene>
    <name evidence="1" type="primary">PANK4_1</name>
    <name evidence="1" type="ORF">OS493_024116</name>
</gene>
<keyword evidence="1" id="KW-0418">Kinase</keyword>
<keyword evidence="2" id="KW-1185">Reference proteome</keyword>
<comment type="caution">
    <text evidence="1">The sequence shown here is derived from an EMBL/GenBank/DDBJ whole genome shotgun (WGS) entry which is preliminary data.</text>
</comment>
<dbReference type="EC" id="2.7.1.33" evidence="1"/>
<organism evidence="1 2">
    <name type="scientific">Desmophyllum pertusum</name>
    <dbReference type="NCBI Taxonomy" id="174260"/>
    <lineage>
        <taxon>Eukaryota</taxon>
        <taxon>Metazoa</taxon>
        <taxon>Cnidaria</taxon>
        <taxon>Anthozoa</taxon>
        <taxon>Hexacorallia</taxon>
        <taxon>Scleractinia</taxon>
        <taxon>Caryophylliina</taxon>
        <taxon>Caryophylliidae</taxon>
        <taxon>Desmophyllum</taxon>
    </lineage>
</organism>
<dbReference type="InterPro" id="IPR036075">
    <property type="entry name" value="ARMT-1-like_metal-bd_sf"/>
</dbReference>
<dbReference type="GO" id="GO:0004594">
    <property type="term" value="F:pantothenate kinase activity"/>
    <property type="evidence" value="ECO:0007669"/>
    <property type="project" value="UniProtKB-EC"/>
</dbReference>
<protein>
    <submittedName>
        <fullName evidence="1">Pantothenate kinase 4</fullName>
        <ecNumber evidence="1">2.7.1.33</ecNumber>
    </submittedName>
</protein>